<evidence type="ECO:0000313" key="2">
    <source>
        <dbReference type="EMBL" id="MBP2383700.1"/>
    </source>
</evidence>
<dbReference type="RefSeq" id="WP_209904482.1">
    <property type="nucleotide sequence ID" value="NZ_BAAAJW010000017.1"/>
</dbReference>
<proteinExistence type="predicted"/>
<feature type="region of interest" description="Disordered" evidence="1">
    <location>
        <begin position="41"/>
        <end position="67"/>
    </location>
</feature>
<organism evidence="2 3">
    <name type="scientific">Brachybacterium sacelli</name>
    <dbReference type="NCBI Taxonomy" id="173364"/>
    <lineage>
        <taxon>Bacteria</taxon>
        <taxon>Bacillati</taxon>
        <taxon>Actinomycetota</taxon>
        <taxon>Actinomycetes</taxon>
        <taxon>Micrococcales</taxon>
        <taxon>Dermabacteraceae</taxon>
        <taxon>Brachybacterium</taxon>
    </lineage>
</organism>
<protein>
    <recommendedName>
        <fullName evidence="4">Transposase</fullName>
    </recommendedName>
</protein>
<dbReference type="EMBL" id="JAGIOD010000002">
    <property type="protein sequence ID" value="MBP2383700.1"/>
    <property type="molecule type" value="Genomic_DNA"/>
</dbReference>
<reference evidence="2 3" key="1">
    <citation type="submission" date="2021-03" db="EMBL/GenBank/DDBJ databases">
        <title>Sequencing the genomes of 1000 actinobacteria strains.</title>
        <authorList>
            <person name="Klenk H.-P."/>
        </authorList>
    </citation>
    <scope>NUCLEOTIDE SEQUENCE [LARGE SCALE GENOMIC DNA]</scope>
    <source>
        <strain evidence="2 3">DSM 14566</strain>
    </source>
</reference>
<evidence type="ECO:0008006" key="4">
    <source>
        <dbReference type="Google" id="ProtNLM"/>
    </source>
</evidence>
<gene>
    <name evidence="2" type="ORF">JOF43_003689</name>
</gene>
<evidence type="ECO:0000313" key="3">
    <source>
        <dbReference type="Proteomes" id="UP001519290"/>
    </source>
</evidence>
<comment type="caution">
    <text evidence="2">The sequence shown here is derived from an EMBL/GenBank/DDBJ whole genome shotgun (WGS) entry which is preliminary data.</text>
</comment>
<evidence type="ECO:0000256" key="1">
    <source>
        <dbReference type="SAM" id="MobiDB-lite"/>
    </source>
</evidence>
<sequence>MTTQPQGSPPERMRDYRIEAELRASPDLHKLAQVFIGMAQSRARHEHQTTTCQERPPEQSGGQGVES</sequence>
<accession>A0ABS4X5G4</accession>
<keyword evidence="3" id="KW-1185">Reference proteome</keyword>
<name>A0ABS4X5G4_9MICO</name>
<dbReference type="Proteomes" id="UP001519290">
    <property type="component" value="Unassembled WGS sequence"/>
</dbReference>